<sequence>MTNSIKSSGKRNICCNILEKRLL</sequence>
<protein>
    <submittedName>
        <fullName evidence="1">Uncharacterized protein</fullName>
    </submittedName>
</protein>
<organism evidence="1">
    <name type="scientific">Lepeophtheirus salmonis</name>
    <name type="common">Salmon louse</name>
    <name type="synonym">Caligus salmonis</name>
    <dbReference type="NCBI Taxonomy" id="72036"/>
    <lineage>
        <taxon>Eukaryota</taxon>
        <taxon>Metazoa</taxon>
        <taxon>Ecdysozoa</taxon>
        <taxon>Arthropoda</taxon>
        <taxon>Crustacea</taxon>
        <taxon>Multicrustacea</taxon>
        <taxon>Hexanauplia</taxon>
        <taxon>Copepoda</taxon>
        <taxon>Siphonostomatoida</taxon>
        <taxon>Caligidae</taxon>
        <taxon>Lepeophtheirus</taxon>
    </lineage>
</organism>
<reference evidence="1" key="1">
    <citation type="submission" date="2014-05" db="EMBL/GenBank/DDBJ databases">
        <authorList>
            <person name="Chronopoulou M."/>
        </authorList>
    </citation>
    <scope>NUCLEOTIDE SEQUENCE</scope>
    <source>
        <tissue evidence="1">Whole organism</tissue>
    </source>
</reference>
<accession>A0A0K2TW99</accession>
<name>A0A0K2TW99_LEPSM</name>
<dbReference type="AlphaFoldDB" id="A0A0K2TW99"/>
<evidence type="ECO:0000313" key="1">
    <source>
        <dbReference type="EMBL" id="CDW30115.1"/>
    </source>
</evidence>
<dbReference type="EMBL" id="HACA01012754">
    <property type="protein sequence ID" value="CDW30115.1"/>
    <property type="molecule type" value="Transcribed_RNA"/>
</dbReference>
<proteinExistence type="predicted"/>